<accession>A0A068WRQ5</accession>
<gene>
    <name evidence="5" type="primary">EGR_08445</name>
    <name evidence="3" type="ORF">EgrG_001196600</name>
</gene>
<organism evidence="3">
    <name type="scientific">Echinococcus granulosus</name>
    <name type="common">Hydatid tapeworm</name>
    <dbReference type="NCBI Taxonomy" id="6210"/>
    <lineage>
        <taxon>Eukaryota</taxon>
        <taxon>Metazoa</taxon>
        <taxon>Spiralia</taxon>
        <taxon>Lophotrochozoa</taxon>
        <taxon>Platyhelminthes</taxon>
        <taxon>Cestoda</taxon>
        <taxon>Eucestoda</taxon>
        <taxon>Cyclophyllidea</taxon>
        <taxon>Taeniidae</taxon>
        <taxon>Echinococcus</taxon>
        <taxon>Echinococcus granulosus group</taxon>
    </lineage>
</organism>
<dbReference type="WBParaSite" id="EgrG_001196600">
    <property type="protein sequence ID" value="EgrG_001196600"/>
    <property type="gene ID" value="EgrG_001196600"/>
</dbReference>
<dbReference type="InterPro" id="IPR000742">
    <property type="entry name" value="EGF"/>
</dbReference>
<dbReference type="Gene3D" id="2.10.25.10">
    <property type="entry name" value="Laminin"/>
    <property type="match status" value="1"/>
</dbReference>
<dbReference type="AlphaFoldDB" id="A0A068WRQ5"/>
<evidence type="ECO:0000259" key="2">
    <source>
        <dbReference type="PROSITE" id="PS00022"/>
    </source>
</evidence>
<reference evidence="3 4" key="1">
    <citation type="journal article" date="2013" name="Nature">
        <title>The genomes of four tapeworm species reveal adaptations to parasitism.</title>
        <authorList>
            <person name="Tsai I.J."/>
            <person name="Zarowiecki M."/>
            <person name="Holroyd N."/>
            <person name="Garciarrubio A."/>
            <person name="Sanchez-Flores A."/>
            <person name="Brooks K.L."/>
            <person name="Tracey A."/>
            <person name="Bobes R.J."/>
            <person name="Fragoso G."/>
            <person name="Sciutto E."/>
            <person name="Aslett M."/>
            <person name="Beasley H."/>
            <person name="Bennett H.M."/>
            <person name="Cai J."/>
            <person name="Camicia F."/>
            <person name="Clark R."/>
            <person name="Cucher M."/>
            <person name="De Silva N."/>
            <person name="Day T.A."/>
            <person name="Deplazes P."/>
            <person name="Estrada K."/>
            <person name="Fernandez C."/>
            <person name="Holland P.W."/>
            <person name="Hou J."/>
            <person name="Hu S."/>
            <person name="Huckvale T."/>
            <person name="Hung S.S."/>
            <person name="Kamenetzky L."/>
            <person name="Keane J.A."/>
            <person name="Kiss F."/>
            <person name="Koziol U."/>
            <person name="Lambert O."/>
            <person name="Liu K."/>
            <person name="Luo X."/>
            <person name="Luo Y."/>
            <person name="Macchiaroli N."/>
            <person name="Nichol S."/>
            <person name="Paps J."/>
            <person name="Parkinson J."/>
            <person name="Pouchkina-Stantcheva N."/>
            <person name="Riddiford N."/>
            <person name="Rosenzvit M."/>
            <person name="Salinas G."/>
            <person name="Wasmuth J.D."/>
            <person name="Zamanian M."/>
            <person name="Zheng Y."/>
            <person name="Cai X."/>
            <person name="Soberon X."/>
            <person name="Olson P.D."/>
            <person name="Laclette J.P."/>
            <person name="Brehm K."/>
            <person name="Berriman M."/>
            <person name="Garciarrubio A."/>
            <person name="Bobes R.J."/>
            <person name="Fragoso G."/>
            <person name="Sanchez-Flores A."/>
            <person name="Estrada K."/>
            <person name="Cevallos M.A."/>
            <person name="Morett E."/>
            <person name="Gonzalez V."/>
            <person name="Portillo T."/>
            <person name="Ochoa-Leyva A."/>
            <person name="Jose M.V."/>
            <person name="Sciutto E."/>
            <person name="Landa A."/>
            <person name="Jimenez L."/>
            <person name="Valdes V."/>
            <person name="Carrero J.C."/>
            <person name="Larralde C."/>
            <person name="Morales-Montor J."/>
            <person name="Limon-Lason J."/>
            <person name="Soberon X."/>
            <person name="Laclette J.P."/>
        </authorList>
    </citation>
    <scope>NUCLEOTIDE SEQUENCE [LARGE SCALE GENOMIC DNA]</scope>
</reference>
<keyword evidence="1" id="KW-0812">Transmembrane</keyword>
<sequence length="172" mass="18543">MMYGALREVVSAETASVVTPVNNVDISGVGVCDALTYTRYIRICGATTTSDTPMLMFASTNSLLFAVFFSASLFLVDSRITVTECANGTPTCSHGRCVQRMGWDEEGHPVDEQRCICDPNYYGEACALLVVSDFANPLIISPGPMNMFALPEPRGRTNTDPVNEKHAYGGAV</sequence>
<name>A0A068WRQ5_ECHGR</name>
<evidence type="ECO:0000313" key="5">
    <source>
        <dbReference type="WBParaSite" id="EgrG_001196600"/>
    </source>
</evidence>
<dbReference type="PROSITE" id="PS00022">
    <property type="entry name" value="EGF_1"/>
    <property type="match status" value="1"/>
</dbReference>
<dbReference type="EMBL" id="LK028587">
    <property type="protein sequence ID" value="CDS22785.1"/>
    <property type="molecule type" value="Genomic_DNA"/>
</dbReference>
<evidence type="ECO:0000313" key="4">
    <source>
        <dbReference type="Proteomes" id="UP000492820"/>
    </source>
</evidence>
<keyword evidence="1" id="KW-1133">Transmembrane helix</keyword>
<keyword evidence="1" id="KW-0472">Membrane</keyword>
<feature type="transmembrane region" description="Helical" evidence="1">
    <location>
        <begin position="55"/>
        <end position="76"/>
    </location>
</feature>
<reference evidence="3" key="2">
    <citation type="submission" date="2014-06" db="EMBL/GenBank/DDBJ databases">
        <authorList>
            <person name="Aslett M."/>
        </authorList>
    </citation>
    <scope>NUCLEOTIDE SEQUENCE</scope>
</reference>
<reference evidence="5" key="3">
    <citation type="submission" date="2020-10" db="UniProtKB">
        <authorList>
            <consortium name="WormBaseParasite"/>
        </authorList>
    </citation>
    <scope>IDENTIFICATION</scope>
</reference>
<evidence type="ECO:0000256" key="1">
    <source>
        <dbReference type="SAM" id="Phobius"/>
    </source>
</evidence>
<evidence type="ECO:0000313" key="3">
    <source>
        <dbReference type="EMBL" id="CDS22785.1"/>
    </source>
</evidence>
<dbReference type="OrthoDB" id="6267906at2759"/>
<protein>
    <submittedName>
        <fullName evidence="3 5">EGF region</fullName>
    </submittedName>
</protein>
<proteinExistence type="predicted"/>
<feature type="domain" description="EGF-like" evidence="2">
    <location>
        <begin position="115"/>
        <end position="126"/>
    </location>
</feature>
<dbReference type="Proteomes" id="UP000492820">
    <property type="component" value="Unassembled WGS sequence"/>
</dbReference>